<keyword evidence="1" id="KW-1133">Transmembrane helix</keyword>
<feature type="transmembrane region" description="Helical" evidence="1">
    <location>
        <begin position="340"/>
        <end position="360"/>
    </location>
</feature>
<proteinExistence type="predicted"/>
<evidence type="ECO:0000256" key="1">
    <source>
        <dbReference type="SAM" id="Phobius"/>
    </source>
</evidence>
<feature type="transmembrane region" description="Helical" evidence="1">
    <location>
        <begin position="238"/>
        <end position="258"/>
    </location>
</feature>
<evidence type="ECO:0000313" key="2">
    <source>
        <dbReference type="EMBL" id="MPV86780.1"/>
    </source>
</evidence>
<dbReference type="EMBL" id="WHNW01000011">
    <property type="protein sequence ID" value="MPV86780.1"/>
    <property type="molecule type" value="Genomic_DNA"/>
</dbReference>
<protein>
    <recommendedName>
        <fullName evidence="4">Glycosyltransferase RgtA/B/C/D-like domain-containing protein</fullName>
    </recommendedName>
</protein>
<comment type="caution">
    <text evidence="2">The sequence shown here is derived from an EMBL/GenBank/DDBJ whole genome shotgun (WGS) entry which is preliminary data.</text>
</comment>
<name>A0A6N7EYZ2_9GAMM</name>
<dbReference type="InParanoid" id="A0A6N7EYZ2"/>
<dbReference type="AlphaFoldDB" id="A0A6N7EYZ2"/>
<feature type="transmembrane region" description="Helical" evidence="1">
    <location>
        <begin position="399"/>
        <end position="417"/>
    </location>
</feature>
<evidence type="ECO:0008006" key="4">
    <source>
        <dbReference type="Google" id="ProtNLM"/>
    </source>
</evidence>
<reference evidence="2 3" key="1">
    <citation type="submission" date="2019-10" db="EMBL/GenBank/DDBJ databases">
        <title>Cardiobacteriales fam. a chemoheterotrophic member of the order Cardiobacteriales, and proposal of Cardiobacteriales fam. nov.</title>
        <authorList>
            <person name="Wang C."/>
        </authorList>
    </citation>
    <scope>NUCLEOTIDE SEQUENCE [LARGE SCALE GENOMIC DNA]</scope>
    <source>
        <strain evidence="2 3">ML27</strain>
    </source>
</reference>
<feature type="transmembrane region" description="Helical" evidence="1">
    <location>
        <begin position="106"/>
        <end position="126"/>
    </location>
</feature>
<organism evidence="2 3">
    <name type="scientific">Ostreibacterium oceani</name>
    <dbReference type="NCBI Taxonomy" id="2654998"/>
    <lineage>
        <taxon>Bacteria</taxon>
        <taxon>Pseudomonadati</taxon>
        <taxon>Pseudomonadota</taxon>
        <taxon>Gammaproteobacteria</taxon>
        <taxon>Cardiobacteriales</taxon>
        <taxon>Ostreibacteriaceae</taxon>
        <taxon>Ostreibacterium</taxon>
    </lineage>
</organism>
<feature type="transmembrane region" description="Helical" evidence="1">
    <location>
        <begin position="278"/>
        <end position="299"/>
    </location>
</feature>
<keyword evidence="1" id="KW-0472">Membrane</keyword>
<dbReference type="RefSeq" id="WP_152810774.1">
    <property type="nucleotide sequence ID" value="NZ_WHNW01000011.1"/>
</dbReference>
<feature type="transmembrane region" description="Helical" evidence="1">
    <location>
        <begin position="157"/>
        <end position="175"/>
    </location>
</feature>
<feature type="transmembrane region" description="Helical" evidence="1">
    <location>
        <begin position="132"/>
        <end position="150"/>
    </location>
</feature>
<evidence type="ECO:0000313" key="3">
    <source>
        <dbReference type="Proteomes" id="UP000471298"/>
    </source>
</evidence>
<accession>A0A6N7EYZ2</accession>
<feature type="transmembrane region" description="Helical" evidence="1">
    <location>
        <begin position="195"/>
        <end position="217"/>
    </location>
</feature>
<keyword evidence="1" id="KW-0812">Transmembrane</keyword>
<feature type="transmembrane region" description="Helical" evidence="1">
    <location>
        <begin position="31"/>
        <end position="49"/>
    </location>
</feature>
<gene>
    <name evidence="2" type="ORF">GCU85_08585</name>
</gene>
<sequence>MPKNTHTAQTNTQTTTQTITQALTQTAVQPWAVWAIFMLIFMLGCWLRLDQFTQQILIDDEWHAIFRIEELSIRQLYRNFGYADHSIPMTIYYALLAKLTTVNETLMRLPGMIISIAFIGAAFIYLKTKSPVIALLTALFIACSPLLITYSRIARPYAFVIPFAWVALAAFTYYWEQAKSQRQIVMSICCYSLFAATAIWALPVIGPFVIAPFIYYATANLCRDKSQLLTHCWRLCNIGIPFSLLTLVLILPPLIGSFDLLSAKGGRDLPTLETYQQVVYVWLGNSHTLVTTGTLLLALIGLPATLTQFPIVRSALLGALLILLSIYLSKPAWVFNELTFGRYLMAILPLLFLCASVGAYRTINFLARLRHSALNKLKKLNKKTPPNTHEKQRAKKKNILTQGITLPLIAIISVGLLNGQIYQHSILPAFKQPNNSNTASAYYYFSPNPERNLVQQTIQALPTLTLPQAIKNNPKYNGNLVLAPFYFRSDYWAGPRYEAALSQPVLPGFTNGLCNPDTVIGELSAHPKRNLHFDNFVQLSQENDWINKDIRLFIWQKPAMRPTRSHPVSFDACDALFDKFPALYEDKYVKIFDIVNQPELVNQMITASKVR</sequence>
<dbReference type="Proteomes" id="UP000471298">
    <property type="component" value="Unassembled WGS sequence"/>
</dbReference>
<feature type="transmembrane region" description="Helical" evidence="1">
    <location>
        <begin position="311"/>
        <end position="328"/>
    </location>
</feature>
<keyword evidence="3" id="KW-1185">Reference proteome</keyword>